<evidence type="ECO:0000259" key="13">
    <source>
        <dbReference type="PROSITE" id="PS50109"/>
    </source>
</evidence>
<dbReference type="InterPro" id="IPR003660">
    <property type="entry name" value="HAMP_dom"/>
</dbReference>
<evidence type="ECO:0000256" key="11">
    <source>
        <dbReference type="ARBA" id="ARBA00023136"/>
    </source>
</evidence>
<evidence type="ECO:0000256" key="10">
    <source>
        <dbReference type="ARBA" id="ARBA00023012"/>
    </source>
</evidence>
<dbReference type="GO" id="GO:0005524">
    <property type="term" value="F:ATP binding"/>
    <property type="evidence" value="ECO:0007669"/>
    <property type="project" value="UniProtKB-KW"/>
</dbReference>
<dbReference type="CDD" id="cd06225">
    <property type="entry name" value="HAMP"/>
    <property type="match status" value="1"/>
</dbReference>
<reference evidence="15 16" key="1">
    <citation type="submission" date="2018-09" db="EMBL/GenBank/DDBJ databases">
        <title>Paenibacillus SK2017-BO5.</title>
        <authorList>
            <person name="Piskunova J.V."/>
            <person name="Dubiley S.A."/>
            <person name="Severinov K.V."/>
        </authorList>
    </citation>
    <scope>NUCLEOTIDE SEQUENCE [LARGE SCALE GENOMIC DNA]</scope>
    <source>
        <strain evidence="15 16">BO5</strain>
    </source>
</reference>
<dbReference type="InterPro" id="IPR036097">
    <property type="entry name" value="HisK_dim/P_sf"/>
</dbReference>
<feature type="transmembrane region" description="Helical" evidence="12">
    <location>
        <begin position="161"/>
        <end position="184"/>
    </location>
</feature>
<accession>A0A3A3GGV1</accession>
<feature type="transmembrane region" description="Helical" evidence="12">
    <location>
        <begin position="12"/>
        <end position="33"/>
    </location>
</feature>
<dbReference type="Gene3D" id="1.10.287.130">
    <property type="match status" value="1"/>
</dbReference>
<dbReference type="SUPFAM" id="SSF47384">
    <property type="entry name" value="Homodimeric domain of signal transducing histidine kinase"/>
    <property type="match status" value="1"/>
</dbReference>
<keyword evidence="9" id="KW-0067">ATP-binding</keyword>
<evidence type="ECO:0000256" key="6">
    <source>
        <dbReference type="ARBA" id="ARBA00022679"/>
    </source>
</evidence>
<proteinExistence type="predicted"/>
<dbReference type="PANTHER" id="PTHR45453">
    <property type="entry name" value="PHOSPHATE REGULON SENSOR PROTEIN PHOR"/>
    <property type="match status" value="1"/>
</dbReference>
<evidence type="ECO:0000256" key="8">
    <source>
        <dbReference type="ARBA" id="ARBA00022777"/>
    </source>
</evidence>
<dbReference type="InterPro" id="IPR003661">
    <property type="entry name" value="HisK_dim/P_dom"/>
</dbReference>
<dbReference type="InterPro" id="IPR005467">
    <property type="entry name" value="His_kinase_dom"/>
</dbReference>
<dbReference type="CDD" id="cd00082">
    <property type="entry name" value="HisKA"/>
    <property type="match status" value="1"/>
</dbReference>
<evidence type="ECO:0000313" key="15">
    <source>
        <dbReference type="EMBL" id="RJG22453.1"/>
    </source>
</evidence>
<dbReference type="GO" id="GO:0000155">
    <property type="term" value="F:phosphorelay sensor kinase activity"/>
    <property type="evidence" value="ECO:0007669"/>
    <property type="project" value="InterPro"/>
</dbReference>
<evidence type="ECO:0000256" key="3">
    <source>
        <dbReference type="ARBA" id="ARBA00012438"/>
    </source>
</evidence>
<dbReference type="EMBL" id="QYZD01000016">
    <property type="protein sequence ID" value="RJG22453.1"/>
    <property type="molecule type" value="Genomic_DNA"/>
</dbReference>
<protein>
    <recommendedName>
        <fullName evidence="3">histidine kinase</fullName>
        <ecNumber evidence="3">2.7.13.3</ecNumber>
    </recommendedName>
</protein>
<sequence length="455" mass="50656">MNKGGLRKRLLLSHIGVALTSLLTITLLVYLVMTFAFGQYMKKQQEAEADMLIKDLEASYNVEAGGWTMGSLMQISHQAMHRNYNVKIYDATNRLIWDTGSMGMMMHTSPGGMEAGFSDQDNIFSRDMMKNGQKIGMIEIQGIESAFASQNQEFLRLFNSLLWGALLIVIVGVSLFSVFMANSLSRPLMRIKQIATRMRTGDLSSRVALANPTTEIDEVGLALNHLADALEQQDKLRKNLTADIAHELRTPLTTIQSHIEAFQDGVWQATPDKLEVCHEQVIRLVKLIHDLEKLTAAENPMLQLQKHEVSLNEVIEDSVKTVTGQFENKNISMDIQQDHDVFLSGDYGRLVQVFVNLLNNAYKYTNEGSIRLVISEEPSYAKVTITDTGTGIDPAELPYIFERFYRGEKSRNRKTGGAGIGLAIVKAIVEAHGGSIEVTSAVGQGSEFTIRLPKQ</sequence>
<dbReference type="OrthoDB" id="9813151at2"/>
<evidence type="ECO:0000256" key="5">
    <source>
        <dbReference type="ARBA" id="ARBA00022553"/>
    </source>
</evidence>
<gene>
    <name evidence="15" type="ORF">DQX05_17470</name>
</gene>
<dbReference type="InterPro" id="IPR036890">
    <property type="entry name" value="HATPase_C_sf"/>
</dbReference>
<dbReference type="Pfam" id="PF00672">
    <property type="entry name" value="HAMP"/>
    <property type="match status" value="1"/>
</dbReference>
<dbReference type="SMART" id="SM00304">
    <property type="entry name" value="HAMP"/>
    <property type="match status" value="1"/>
</dbReference>
<dbReference type="Pfam" id="PF02518">
    <property type="entry name" value="HATPase_c"/>
    <property type="match status" value="1"/>
</dbReference>
<evidence type="ECO:0000313" key="16">
    <source>
        <dbReference type="Proteomes" id="UP000266177"/>
    </source>
</evidence>
<comment type="caution">
    <text evidence="15">The sequence shown here is derived from an EMBL/GenBank/DDBJ whole genome shotgun (WGS) entry which is preliminary data.</text>
</comment>
<dbReference type="PROSITE" id="PS50885">
    <property type="entry name" value="HAMP"/>
    <property type="match status" value="1"/>
</dbReference>
<evidence type="ECO:0000256" key="1">
    <source>
        <dbReference type="ARBA" id="ARBA00000085"/>
    </source>
</evidence>
<feature type="domain" description="HAMP" evidence="14">
    <location>
        <begin position="182"/>
        <end position="235"/>
    </location>
</feature>
<dbReference type="SMART" id="SM00387">
    <property type="entry name" value="HATPase_c"/>
    <property type="match status" value="1"/>
</dbReference>
<evidence type="ECO:0000256" key="7">
    <source>
        <dbReference type="ARBA" id="ARBA00022741"/>
    </source>
</evidence>
<keyword evidence="12" id="KW-0812">Transmembrane</keyword>
<organism evidence="15 16">
    <name type="scientific">Paenibacillus thiaminolyticus</name>
    <name type="common">Bacillus thiaminolyticus</name>
    <dbReference type="NCBI Taxonomy" id="49283"/>
    <lineage>
        <taxon>Bacteria</taxon>
        <taxon>Bacillati</taxon>
        <taxon>Bacillota</taxon>
        <taxon>Bacilli</taxon>
        <taxon>Bacillales</taxon>
        <taxon>Paenibacillaceae</taxon>
        <taxon>Paenibacillus</taxon>
    </lineage>
</organism>
<dbReference type="Proteomes" id="UP000266177">
    <property type="component" value="Unassembled WGS sequence"/>
</dbReference>
<evidence type="ECO:0000256" key="12">
    <source>
        <dbReference type="SAM" id="Phobius"/>
    </source>
</evidence>
<dbReference type="SUPFAM" id="SSF158472">
    <property type="entry name" value="HAMP domain-like"/>
    <property type="match status" value="1"/>
</dbReference>
<dbReference type="FunFam" id="3.30.565.10:FF:000006">
    <property type="entry name" value="Sensor histidine kinase WalK"/>
    <property type="match status" value="1"/>
</dbReference>
<name>A0A3A3GGV1_PANTH</name>
<dbReference type="InterPro" id="IPR004358">
    <property type="entry name" value="Sig_transdc_His_kin-like_C"/>
</dbReference>
<keyword evidence="11 12" id="KW-0472">Membrane</keyword>
<dbReference type="PANTHER" id="PTHR45453:SF1">
    <property type="entry name" value="PHOSPHATE REGULON SENSOR PROTEIN PHOR"/>
    <property type="match status" value="1"/>
</dbReference>
<dbReference type="InterPro" id="IPR003594">
    <property type="entry name" value="HATPase_dom"/>
</dbReference>
<dbReference type="PROSITE" id="PS50109">
    <property type="entry name" value="HIS_KIN"/>
    <property type="match status" value="1"/>
</dbReference>
<dbReference type="GO" id="GO:0004721">
    <property type="term" value="F:phosphoprotein phosphatase activity"/>
    <property type="evidence" value="ECO:0007669"/>
    <property type="project" value="TreeGrafter"/>
</dbReference>
<dbReference type="EC" id="2.7.13.3" evidence="3"/>
<dbReference type="SUPFAM" id="SSF55874">
    <property type="entry name" value="ATPase domain of HSP90 chaperone/DNA topoisomerase II/histidine kinase"/>
    <property type="match status" value="1"/>
</dbReference>
<evidence type="ECO:0000256" key="4">
    <source>
        <dbReference type="ARBA" id="ARBA00022475"/>
    </source>
</evidence>
<dbReference type="Pfam" id="PF00512">
    <property type="entry name" value="HisKA"/>
    <property type="match status" value="1"/>
</dbReference>
<keyword evidence="7" id="KW-0547">Nucleotide-binding</keyword>
<keyword evidence="8 15" id="KW-0418">Kinase</keyword>
<evidence type="ECO:0000256" key="9">
    <source>
        <dbReference type="ARBA" id="ARBA00022840"/>
    </source>
</evidence>
<dbReference type="SMART" id="SM00388">
    <property type="entry name" value="HisKA"/>
    <property type="match status" value="1"/>
</dbReference>
<dbReference type="AlphaFoldDB" id="A0A3A3GGV1"/>
<keyword evidence="6" id="KW-0808">Transferase</keyword>
<comment type="subcellular location">
    <subcellularLocation>
        <location evidence="2">Cell membrane</location>
        <topology evidence="2">Multi-pass membrane protein</topology>
    </subcellularLocation>
</comment>
<keyword evidence="12" id="KW-1133">Transmembrane helix</keyword>
<dbReference type="Gene3D" id="6.10.340.10">
    <property type="match status" value="1"/>
</dbReference>
<dbReference type="CDD" id="cd00075">
    <property type="entry name" value="HATPase"/>
    <property type="match status" value="1"/>
</dbReference>
<dbReference type="InterPro" id="IPR050351">
    <property type="entry name" value="BphY/WalK/GraS-like"/>
</dbReference>
<keyword evidence="5" id="KW-0597">Phosphoprotein</keyword>
<keyword evidence="4" id="KW-1003">Cell membrane</keyword>
<comment type="catalytic activity">
    <reaction evidence="1">
        <text>ATP + protein L-histidine = ADP + protein N-phospho-L-histidine.</text>
        <dbReference type="EC" id="2.7.13.3"/>
    </reaction>
</comment>
<keyword evidence="10" id="KW-0902">Two-component regulatory system</keyword>
<dbReference type="PRINTS" id="PR00344">
    <property type="entry name" value="BCTRLSENSOR"/>
</dbReference>
<dbReference type="RefSeq" id="WP_119794817.1">
    <property type="nucleotide sequence ID" value="NZ_QYZD01000016.1"/>
</dbReference>
<evidence type="ECO:0000256" key="2">
    <source>
        <dbReference type="ARBA" id="ARBA00004651"/>
    </source>
</evidence>
<dbReference type="Gene3D" id="3.30.565.10">
    <property type="entry name" value="Histidine kinase-like ATPase, C-terminal domain"/>
    <property type="match status" value="1"/>
</dbReference>
<dbReference type="GO" id="GO:0016036">
    <property type="term" value="P:cellular response to phosphate starvation"/>
    <property type="evidence" value="ECO:0007669"/>
    <property type="project" value="TreeGrafter"/>
</dbReference>
<feature type="domain" description="Histidine kinase" evidence="13">
    <location>
        <begin position="243"/>
        <end position="455"/>
    </location>
</feature>
<evidence type="ECO:0000259" key="14">
    <source>
        <dbReference type="PROSITE" id="PS50885"/>
    </source>
</evidence>
<dbReference type="GO" id="GO:0005886">
    <property type="term" value="C:plasma membrane"/>
    <property type="evidence" value="ECO:0007669"/>
    <property type="project" value="UniProtKB-SubCell"/>
</dbReference>